<dbReference type="RefSeq" id="WP_204431322.1">
    <property type="nucleotide sequence ID" value="NZ_ARXL01000080.1"/>
</dbReference>
<evidence type="ECO:0000256" key="2">
    <source>
        <dbReference type="SAM" id="SignalP"/>
    </source>
</evidence>
<feature type="region of interest" description="Disordered" evidence="1">
    <location>
        <begin position="70"/>
        <end position="89"/>
    </location>
</feature>
<dbReference type="InterPro" id="IPR007298">
    <property type="entry name" value="Cu-R_lipoprotein_NlpE"/>
</dbReference>
<dbReference type="Proteomes" id="UP001108027">
    <property type="component" value="Unassembled WGS sequence"/>
</dbReference>
<evidence type="ECO:0000313" key="3">
    <source>
        <dbReference type="EMBL" id="MCC4307226.1"/>
    </source>
</evidence>
<reference evidence="3" key="1">
    <citation type="submission" date="2021-10" db="EMBL/GenBank/DDBJ databases">
        <title>The diversity and Nitrogen Metabolism of Culturable Nitrate-Utilizing Bacteria Within the Oxygen Minimum Zone of the Changjiang (Yangtze River)Estuary.</title>
        <authorList>
            <person name="Zhang D."/>
            <person name="Zheng J."/>
            <person name="Liu S."/>
            <person name="He W."/>
        </authorList>
    </citation>
    <scope>NUCLEOTIDE SEQUENCE</scope>
    <source>
        <strain evidence="3">FXH-223</strain>
    </source>
</reference>
<dbReference type="AlphaFoldDB" id="A0A9Q3UJK3"/>
<dbReference type="Gene3D" id="2.40.128.640">
    <property type="match status" value="1"/>
</dbReference>
<keyword evidence="2" id="KW-0732">Signal</keyword>
<feature type="chain" id="PRO_5040156055" evidence="2">
    <location>
        <begin position="18"/>
        <end position="141"/>
    </location>
</feature>
<gene>
    <name evidence="3" type="ORF">LL252_01470</name>
</gene>
<dbReference type="PROSITE" id="PS51257">
    <property type="entry name" value="PROKAR_LIPOPROTEIN"/>
    <property type="match status" value="1"/>
</dbReference>
<feature type="signal peptide" evidence="2">
    <location>
        <begin position="1"/>
        <end position="17"/>
    </location>
</feature>
<evidence type="ECO:0000313" key="4">
    <source>
        <dbReference type="Proteomes" id="UP001108027"/>
    </source>
</evidence>
<name>A0A9Q3UJK3_9GAMM</name>
<evidence type="ECO:0000256" key="1">
    <source>
        <dbReference type="SAM" id="MobiDB-lite"/>
    </source>
</evidence>
<feature type="compositionally biased region" description="Basic and acidic residues" evidence="1">
    <location>
        <begin position="71"/>
        <end position="81"/>
    </location>
</feature>
<dbReference type="Pfam" id="PF04170">
    <property type="entry name" value="NlpE"/>
    <property type="match status" value="1"/>
</dbReference>
<keyword evidence="4" id="KW-1185">Reference proteome</keyword>
<sequence>MKKALYTLGLAGTLALAACQSQPMDPKASSTVYQGVLPCADCAGIKTTLTLYRDQDGKASRYELDQTYLGKGREKDRDSDKGNWAVQHTDMDGRDYPVFVLNPDQPDEQMRFLQNATNAVELLNAEGQRIDSEFNYTLMQQ</sequence>
<proteinExistence type="predicted"/>
<dbReference type="EMBL" id="JAJGNA010000001">
    <property type="protein sequence ID" value="MCC4307226.1"/>
    <property type="molecule type" value="Genomic_DNA"/>
</dbReference>
<organism evidence="3 4">
    <name type="scientific">Alloalcanivorax marinus</name>
    <dbReference type="NCBI Taxonomy" id="1177169"/>
    <lineage>
        <taxon>Bacteria</taxon>
        <taxon>Pseudomonadati</taxon>
        <taxon>Pseudomonadota</taxon>
        <taxon>Gammaproteobacteria</taxon>
        <taxon>Oceanospirillales</taxon>
        <taxon>Alcanivoracaceae</taxon>
        <taxon>Alloalcanivorax</taxon>
    </lineage>
</organism>
<accession>A0A9Q3UJK3</accession>
<protein>
    <submittedName>
        <fullName evidence="3">Copper resistance protein NlpE N-terminal domain-containing protein</fullName>
    </submittedName>
</protein>
<comment type="caution">
    <text evidence="3">The sequence shown here is derived from an EMBL/GenBank/DDBJ whole genome shotgun (WGS) entry which is preliminary data.</text>
</comment>